<feature type="compositionally biased region" description="Basic and acidic residues" evidence="2">
    <location>
        <begin position="8"/>
        <end position="18"/>
    </location>
</feature>
<dbReference type="AlphaFoldDB" id="A0ABD3NU01"/>
<sequence>MSGPSRANESRHHGKDEEGFPNPQTEAEEAKLRMQIRQSLQNQHLMRAALEDAGGVPTDKSTLMHWPAAIGEIIDSRHSVKHPLASNFQMPQSIVMSSPNRHNQSHNRKNEEVTLDPQAAVEEAKLRMQIRQSLQHQHLRRVALEDGGGVPTKNAISMHGQSQMCDLMENRDRVEAVNSVKASDMSLKQQQNQVEVRGTAHQRQCDGHKNNEGLKSTEGELNHHMYNHKLQGKTETPQNQWQDGQMQNGQDPRWQRRLNKGNRWSALTRDELMRELREEQEKLRQRLKKGNRWSELSREDLMREIRLEQEKLQQQVNKGNTWSQHSRDDLVQELRSEQEKLSDAEAHKPMANTTGMNSGRNPMMHWKQGLYSKNEIIEIPLNSINIEELPGSKQTPIDRNELERINIQRGAYEYEHVKPRVQDLHASKQKCDYLDLAQTQLPCFRAPYDQVDSVLNQHIQEEPKYHENLFLSQSTYSYAQQSRDQLKLQNDQHFAEEQYEVELLLQELTNQEQTENDHDYSHLATSPGTSEQCLFELRQQFSTELTTQNSLGRVDDSSHRPVADRNSAVDDLLLDPEAFKTSECDESIGCHSVGNLSASCNSLTSASLVSEAEDAVTLCEWITCQKFNASVEVQTKRYFERSLRILYSLFSK</sequence>
<feature type="coiled-coil region" evidence="1">
    <location>
        <begin position="269"/>
        <end position="347"/>
    </location>
</feature>
<dbReference type="Proteomes" id="UP001516023">
    <property type="component" value="Unassembled WGS sequence"/>
</dbReference>
<accession>A0ABD3NU01</accession>
<evidence type="ECO:0000256" key="2">
    <source>
        <dbReference type="SAM" id="MobiDB-lite"/>
    </source>
</evidence>
<keyword evidence="1" id="KW-0175">Coiled coil</keyword>
<dbReference type="EMBL" id="JABMIG020000440">
    <property type="protein sequence ID" value="KAL3778371.1"/>
    <property type="molecule type" value="Genomic_DNA"/>
</dbReference>
<organism evidence="3 4">
    <name type="scientific">Cyclotella cryptica</name>
    <dbReference type="NCBI Taxonomy" id="29204"/>
    <lineage>
        <taxon>Eukaryota</taxon>
        <taxon>Sar</taxon>
        <taxon>Stramenopiles</taxon>
        <taxon>Ochrophyta</taxon>
        <taxon>Bacillariophyta</taxon>
        <taxon>Coscinodiscophyceae</taxon>
        <taxon>Thalassiosirophycidae</taxon>
        <taxon>Stephanodiscales</taxon>
        <taxon>Stephanodiscaceae</taxon>
        <taxon>Cyclotella</taxon>
    </lineage>
</organism>
<keyword evidence="4" id="KW-1185">Reference proteome</keyword>
<proteinExistence type="predicted"/>
<gene>
    <name evidence="3" type="ORF">HJC23_002107</name>
</gene>
<evidence type="ECO:0000256" key="1">
    <source>
        <dbReference type="SAM" id="Coils"/>
    </source>
</evidence>
<protein>
    <submittedName>
        <fullName evidence="3">Uncharacterized protein</fullName>
    </submittedName>
</protein>
<feature type="region of interest" description="Disordered" evidence="2">
    <location>
        <begin position="234"/>
        <end position="253"/>
    </location>
</feature>
<feature type="compositionally biased region" description="Polar residues" evidence="2">
    <location>
        <begin position="234"/>
        <end position="250"/>
    </location>
</feature>
<reference evidence="3 4" key="1">
    <citation type="journal article" date="2020" name="G3 (Bethesda)">
        <title>Improved Reference Genome for Cyclotella cryptica CCMP332, a Model for Cell Wall Morphogenesis, Salinity Adaptation, and Lipid Production in Diatoms (Bacillariophyta).</title>
        <authorList>
            <person name="Roberts W.R."/>
            <person name="Downey K.M."/>
            <person name="Ruck E.C."/>
            <person name="Traller J.C."/>
            <person name="Alverson A.J."/>
        </authorList>
    </citation>
    <scope>NUCLEOTIDE SEQUENCE [LARGE SCALE GENOMIC DNA]</scope>
    <source>
        <strain evidence="3 4">CCMP332</strain>
    </source>
</reference>
<evidence type="ECO:0000313" key="4">
    <source>
        <dbReference type="Proteomes" id="UP001516023"/>
    </source>
</evidence>
<evidence type="ECO:0000313" key="3">
    <source>
        <dbReference type="EMBL" id="KAL3778371.1"/>
    </source>
</evidence>
<name>A0ABD3NU01_9STRA</name>
<comment type="caution">
    <text evidence="3">The sequence shown here is derived from an EMBL/GenBank/DDBJ whole genome shotgun (WGS) entry which is preliminary data.</text>
</comment>
<feature type="region of interest" description="Disordered" evidence="2">
    <location>
        <begin position="1"/>
        <end position="29"/>
    </location>
</feature>